<sequence length="215" mass="25129">MAILFRTTKALENKIDEYLDDVSSGLLVFVEGVKHYMRKQQEGFQSNIESIDQLEGKADRLRRSIENDLYTHSLIPEHRGDVLGLLETLDDVIDTAKETLNQFDVENPYIPEEFYDEYIELAEIASKAGEAVVQAARAFFKEVKLVQDHLHKVYFYEKEADKLGYRIKRKAFQQENMELCQKFHLRYFALHIDTLADMAERVADRLAIYTIKRTI</sequence>
<dbReference type="PANTHER" id="PTHR36536:SF3">
    <property type="entry name" value="UPF0111 PROTEIN HI_1603"/>
    <property type="match status" value="1"/>
</dbReference>
<comment type="caution">
    <text evidence="2">The sequence shown here is derived from an EMBL/GenBank/DDBJ whole genome shotgun (WGS) entry which is preliminary data.</text>
</comment>
<protein>
    <submittedName>
        <fullName evidence="2">DUF47 family protein</fullName>
    </submittedName>
</protein>
<proteinExistence type="inferred from homology"/>
<reference evidence="2" key="1">
    <citation type="journal article" date="2020" name="mSystems">
        <title>Genome- and Community-Level Interaction Insights into Carbon Utilization and Element Cycling Functions of Hydrothermarchaeota in Hydrothermal Sediment.</title>
        <authorList>
            <person name="Zhou Z."/>
            <person name="Liu Y."/>
            <person name="Xu W."/>
            <person name="Pan J."/>
            <person name="Luo Z.H."/>
            <person name="Li M."/>
        </authorList>
    </citation>
    <scope>NUCLEOTIDE SEQUENCE [LARGE SCALE GENOMIC DNA]</scope>
    <source>
        <strain evidence="2">HyVt-527</strain>
    </source>
</reference>
<dbReference type="InterPro" id="IPR038078">
    <property type="entry name" value="PhoU-like_sf"/>
</dbReference>
<dbReference type="EMBL" id="DROD01000584">
    <property type="protein sequence ID" value="HHJ53345.1"/>
    <property type="molecule type" value="Genomic_DNA"/>
</dbReference>
<dbReference type="Gene3D" id="1.20.58.220">
    <property type="entry name" value="Phosphate transport system protein phou homolog 2, domain 2"/>
    <property type="match status" value="1"/>
</dbReference>
<gene>
    <name evidence="2" type="ORF">ENJ89_09145</name>
</gene>
<dbReference type="SUPFAM" id="SSF109755">
    <property type="entry name" value="PhoU-like"/>
    <property type="match status" value="1"/>
</dbReference>
<dbReference type="Pfam" id="PF01865">
    <property type="entry name" value="PhoU_div"/>
    <property type="match status" value="1"/>
</dbReference>
<dbReference type="AlphaFoldDB" id="A0A7V5PRC6"/>
<dbReference type="PANTHER" id="PTHR36536">
    <property type="entry name" value="UPF0111 PROTEIN HI_1603"/>
    <property type="match status" value="1"/>
</dbReference>
<name>A0A7V5PRC6_CALAY</name>
<organism evidence="2">
    <name type="scientific">Caldithrix abyssi</name>
    <dbReference type="NCBI Taxonomy" id="187145"/>
    <lineage>
        <taxon>Bacteria</taxon>
        <taxon>Pseudomonadati</taxon>
        <taxon>Calditrichota</taxon>
        <taxon>Calditrichia</taxon>
        <taxon>Calditrichales</taxon>
        <taxon>Calditrichaceae</taxon>
        <taxon>Caldithrix</taxon>
    </lineage>
</organism>
<evidence type="ECO:0000313" key="2">
    <source>
        <dbReference type="EMBL" id="HHJ53345.1"/>
    </source>
</evidence>
<dbReference type="InterPro" id="IPR018445">
    <property type="entry name" value="Put_Phosphate_transp_reg"/>
</dbReference>
<dbReference type="InterPro" id="IPR002727">
    <property type="entry name" value="DUF47"/>
</dbReference>
<dbReference type="Proteomes" id="UP000886124">
    <property type="component" value="Unassembled WGS sequence"/>
</dbReference>
<accession>A0A7V5PRC6</accession>
<comment type="similarity">
    <text evidence="1">Belongs to the UPF0111 family.</text>
</comment>
<evidence type="ECO:0000256" key="1">
    <source>
        <dbReference type="ARBA" id="ARBA00008591"/>
    </source>
</evidence>